<sequence>MLPALLPLAIATAAAPAPEQIEREKRTLIVFAPSQRDARLARQLALLDSDRGVLADRDVHVVKVVGDSVAGAYDYAGHLRARYGVANESFETVLLGRDGGVKLRTDDAVALPRLAATIDAMPMRQREMRVR</sequence>
<dbReference type="AlphaFoldDB" id="A0A4U1L7B8"/>
<organism evidence="3 4">
    <name type="scientific">Sphingomonas baiyangensis</name>
    <dbReference type="NCBI Taxonomy" id="2572576"/>
    <lineage>
        <taxon>Bacteria</taxon>
        <taxon>Pseudomonadati</taxon>
        <taxon>Pseudomonadota</taxon>
        <taxon>Alphaproteobacteria</taxon>
        <taxon>Sphingomonadales</taxon>
        <taxon>Sphingomonadaceae</taxon>
        <taxon>Sphingomonas</taxon>
    </lineage>
</organism>
<feature type="domain" description="DUF4174" evidence="2">
    <location>
        <begin position="20"/>
        <end position="127"/>
    </location>
</feature>
<evidence type="ECO:0000259" key="2">
    <source>
        <dbReference type="Pfam" id="PF13778"/>
    </source>
</evidence>
<keyword evidence="4" id="KW-1185">Reference proteome</keyword>
<reference evidence="3 4" key="1">
    <citation type="submission" date="2019-04" db="EMBL/GenBank/DDBJ databases">
        <authorList>
            <person name="Yang Y."/>
            <person name="Wei D."/>
        </authorList>
    </citation>
    <scope>NUCLEOTIDE SEQUENCE [LARGE SCALE GENOMIC DNA]</scope>
    <source>
        <strain evidence="3 4">L-1-4w-11</strain>
    </source>
</reference>
<dbReference type="EMBL" id="SWKR01000001">
    <property type="protein sequence ID" value="TKD52847.1"/>
    <property type="molecule type" value="Genomic_DNA"/>
</dbReference>
<gene>
    <name evidence="3" type="ORF">FBR43_00335</name>
</gene>
<dbReference type="OrthoDB" id="7362103at2"/>
<proteinExistence type="predicted"/>
<protein>
    <submittedName>
        <fullName evidence="3">DUF4174 domain-containing protein</fullName>
    </submittedName>
</protein>
<evidence type="ECO:0000313" key="3">
    <source>
        <dbReference type="EMBL" id="TKD52847.1"/>
    </source>
</evidence>
<comment type="caution">
    <text evidence="3">The sequence shown here is derived from an EMBL/GenBank/DDBJ whole genome shotgun (WGS) entry which is preliminary data.</text>
</comment>
<evidence type="ECO:0000256" key="1">
    <source>
        <dbReference type="ARBA" id="ARBA00022729"/>
    </source>
</evidence>
<dbReference type="InterPro" id="IPR025232">
    <property type="entry name" value="DUF4174"/>
</dbReference>
<dbReference type="Proteomes" id="UP000309138">
    <property type="component" value="Unassembled WGS sequence"/>
</dbReference>
<name>A0A4U1L7B8_9SPHN</name>
<evidence type="ECO:0000313" key="4">
    <source>
        <dbReference type="Proteomes" id="UP000309138"/>
    </source>
</evidence>
<dbReference type="Pfam" id="PF13778">
    <property type="entry name" value="DUF4174"/>
    <property type="match status" value="1"/>
</dbReference>
<keyword evidence="1" id="KW-0732">Signal</keyword>
<accession>A0A4U1L7B8</accession>
<dbReference type="RefSeq" id="WP_136941268.1">
    <property type="nucleotide sequence ID" value="NZ_SWKR01000001.1"/>
</dbReference>